<dbReference type="SUPFAM" id="SSF117892">
    <property type="entry name" value="Band 7/SPFH domain"/>
    <property type="match status" value="1"/>
</dbReference>
<dbReference type="AlphaFoldDB" id="A0A067STQ1"/>
<evidence type="ECO:0000259" key="1">
    <source>
        <dbReference type="SMART" id="SM00244"/>
    </source>
</evidence>
<dbReference type="Proteomes" id="UP000027222">
    <property type="component" value="Unassembled WGS sequence"/>
</dbReference>
<dbReference type="CDD" id="cd08829">
    <property type="entry name" value="SPFH_paraslipin"/>
    <property type="match status" value="1"/>
</dbReference>
<dbReference type="InterPro" id="IPR036013">
    <property type="entry name" value="Band_7/SPFH_dom_sf"/>
</dbReference>
<sequence length="356" mass="39500">MNTPRLARTHLITSVRSGVSLGNRQGLVSASSRALGRRTFLTVIQQGHEGWRLSLGRDPVKLTPGLNIKIPFYHTLTVLDVRESSVNIPNLPGYTADNVPILCSGSLFYRIKDSYKACFGVSEVERNVQNIGTSAVRSVLGTFSYDQVIADRNDLNKQLNVVIGNTISDWGVECTRFEVQSFQPANREVERQLELQMEAERNRRKQLLDTQAQINVAEGQKQRVILESEGHLEAKSNEADAKYKTVFREAEARQQQALMEASAIAQQVENIARALGPNKDSILPEHRKLALTTLVELRRLEQLRAIAESKSNSTYFFGDKAALGMANEAFNIDYAQNVKAGMESRPASSRVAGAIA</sequence>
<dbReference type="Gene3D" id="3.30.479.30">
    <property type="entry name" value="Band 7 domain"/>
    <property type="match status" value="1"/>
</dbReference>
<dbReference type="STRING" id="685588.A0A067STQ1"/>
<dbReference type="PANTHER" id="PTHR43327">
    <property type="entry name" value="STOMATIN-LIKE PROTEIN 2, MITOCHONDRIAL"/>
    <property type="match status" value="1"/>
</dbReference>
<dbReference type="GO" id="GO:0016020">
    <property type="term" value="C:membrane"/>
    <property type="evidence" value="ECO:0007669"/>
    <property type="project" value="InterPro"/>
</dbReference>
<dbReference type="Pfam" id="PF01145">
    <property type="entry name" value="Band_7"/>
    <property type="match status" value="1"/>
</dbReference>
<dbReference type="InterPro" id="IPR001107">
    <property type="entry name" value="Band_7"/>
</dbReference>
<protein>
    <recommendedName>
        <fullName evidence="1">Band 7 domain-containing protein</fullName>
    </recommendedName>
</protein>
<evidence type="ECO:0000313" key="2">
    <source>
        <dbReference type="EMBL" id="KDR70138.1"/>
    </source>
</evidence>
<dbReference type="PRINTS" id="PR00721">
    <property type="entry name" value="STOMATIN"/>
</dbReference>
<accession>A0A067STQ1</accession>
<organism evidence="2 3">
    <name type="scientific">Galerina marginata (strain CBS 339.88)</name>
    <dbReference type="NCBI Taxonomy" id="685588"/>
    <lineage>
        <taxon>Eukaryota</taxon>
        <taxon>Fungi</taxon>
        <taxon>Dikarya</taxon>
        <taxon>Basidiomycota</taxon>
        <taxon>Agaricomycotina</taxon>
        <taxon>Agaricomycetes</taxon>
        <taxon>Agaricomycetidae</taxon>
        <taxon>Agaricales</taxon>
        <taxon>Agaricineae</taxon>
        <taxon>Strophariaceae</taxon>
        <taxon>Galerina</taxon>
    </lineage>
</organism>
<dbReference type="GO" id="GO:0005739">
    <property type="term" value="C:mitochondrion"/>
    <property type="evidence" value="ECO:0007669"/>
    <property type="project" value="TreeGrafter"/>
</dbReference>
<dbReference type="OrthoDB" id="434619at2759"/>
<name>A0A067STQ1_GALM3</name>
<proteinExistence type="predicted"/>
<dbReference type="EMBL" id="KL142398">
    <property type="protein sequence ID" value="KDR70138.1"/>
    <property type="molecule type" value="Genomic_DNA"/>
</dbReference>
<dbReference type="PANTHER" id="PTHR43327:SF10">
    <property type="entry name" value="STOMATIN-LIKE PROTEIN 2, MITOCHONDRIAL"/>
    <property type="match status" value="1"/>
</dbReference>
<feature type="domain" description="Band 7" evidence="1">
    <location>
        <begin position="39"/>
        <end position="197"/>
    </location>
</feature>
<evidence type="ECO:0000313" key="3">
    <source>
        <dbReference type="Proteomes" id="UP000027222"/>
    </source>
</evidence>
<dbReference type="GO" id="GO:0007005">
    <property type="term" value="P:mitochondrion organization"/>
    <property type="evidence" value="ECO:0007669"/>
    <property type="project" value="TreeGrafter"/>
</dbReference>
<gene>
    <name evidence="2" type="ORF">GALMADRAFT_254974</name>
</gene>
<reference evidence="3" key="1">
    <citation type="journal article" date="2014" name="Proc. Natl. Acad. Sci. U.S.A.">
        <title>Extensive sampling of basidiomycete genomes demonstrates inadequacy of the white-rot/brown-rot paradigm for wood decay fungi.</title>
        <authorList>
            <person name="Riley R."/>
            <person name="Salamov A.A."/>
            <person name="Brown D.W."/>
            <person name="Nagy L.G."/>
            <person name="Floudas D."/>
            <person name="Held B.W."/>
            <person name="Levasseur A."/>
            <person name="Lombard V."/>
            <person name="Morin E."/>
            <person name="Otillar R."/>
            <person name="Lindquist E.A."/>
            <person name="Sun H."/>
            <person name="LaButti K.M."/>
            <person name="Schmutz J."/>
            <person name="Jabbour D."/>
            <person name="Luo H."/>
            <person name="Baker S.E."/>
            <person name="Pisabarro A.G."/>
            <person name="Walton J.D."/>
            <person name="Blanchette R.A."/>
            <person name="Henrissat B."/>
            <person name="Martin F."/>
            <person name="Cullen D."/>
            <person name="Hibbett D.S."/>
            <person name="Grigoriev I.V."/>
        </authorList>
    </citation>
    <scope>NUCLEOTIDE SEQUENCE [LARGE SCALE GENOMIC DNA]</scope>
    <source>
        <strain evidence="3">CBS 339.88</strain>
    </source>
</reference>
<dbReference type="InterPro" id="IPR001972">
    <property type="entry name" value="Stomatin_HflK_fam"/>
</dbReference>
<dbReference type="InterPro" id="IPR050710">
    <property type="entry name" value="Band7/mec-2_domain"/>
</dbReference>
<dbReference type="HOGENOM" id="CLU_024949_1_0_1"/>
<keyword evidence="3" id="KW-1185">Reference proteome</keyword>
<dbReference type="SMART" id="SM00244">
    <property type="entry name" value="PHB"/>
    <property type="match status" value="1"/>
</dbReference>